<protein>
    <submittedName>
        <fullName evidence="3">Uncharacterized protein</fullName>
    </submittedName>
</protein>
<organism evidence="3 4">
    <name type="scientific">Pisum sativum</name>
    <name type="common">Garden pea</name>
    <name type="synonym">Lathyrus oleraceus</name>
    <dbReference type="NCBI Taxonomy" id="3888"/>
    <lineage>
        <taxon>Eukaryota</taxon>
        <taxon>Viridiplantae</taxon>
        <taxon>Streptophyta</taxon>
        <taxon>Embryophyta</taxon>
        <taxon>Tracheophyta</taxon>
        <taxon>Spermatophyta</taxon>
        <taxon>Magnoliopsida</taxon>
        <taxon>eudicotyledons</taxon>
        <taxon>Gunneridae</taxon>
        <taxon>Pentapetalae</taxon>
        <taxon>rosids</taxon>
        <taxon>fabids</taxon>
        <taxon>Fabales</taxon>
        <taxon>Fabaceae</taxon>
        <taxon>Papilionoideae</taxon>
        <taxon>50 kb inversion clade</taxon>
        <taxon>NPAAA clade</taxon>
        <taxon>Hologalegina</taxon>
        <taxon>IRL clade</taxon>
        <taxon>Fabeae</taxon>
        <taxon>Lathyrus</taxon>
    </lineage>
</organism>
<reference evidence="3 4" key="1">
    <citation type="journal article" date="2022" name="Nat. Genet.">
        <title>Improved pea reference genome and pan-genome highlight genomic features and evolutionary characteristics.</title>
        <authorList>
            <person name="Yang T."/>
            <person name="Liu R."/>
            <person name="Luo Y."/>
            <person name="Hu S."/>
            <person name="Wang D."/>
            <person name="Wang C."/>
            <person name="Pandey M.K."/>
            <person name="Ge S."/>
            <person name="Xu Q."/>
            <person name="Li N."/>
            <person name="Li G."/>
            <person name="Huang Y."/>
            <person name="Saxena R.K."/>
            <person name="Ji Y."/>
            <person name="Li M."/>
            <person name="Yan X."/>
            <person name="He Y."/>
            <person name="Liu Y."/>
            <person name="Wang X."/>
            <person name="Xiang C."/>
            <person name="Varshney R.K."/>
            <person name="Ding H."/>
            <person name="Gao S."/>
            <person name="Zong X."/>
        </authorList>
    </citation>
    <scope>NUCLEOTIDE SEQUENCE [LARGE SCALE GENOMIC DNA]</scope>
    <source>
        <strain evidence="3 4">cv. Zhongwan 6</strain>
    </source>
</reference>
<evidence type="ECO:0000313" key="4">
    <source>
        <dbReference type="Proteomes" id="UP001058974"/>
    </source>
</evidence>
<proteinExistence type="predicted"/>
<dbReference type="Gramene" id="Psat06G0419300-T1">
    <property type="protein sequence ID" value="KAI5398723.1"/>
    <property type="gene ID" value="KIW84_064193"/>
</dbReference>
<feature type="compositionally biased region" description="Basic and acidic residues" evidence="2">
    <location>
        <begin position="98"/>
        <end position="110"/>
    </location>
</feature>
<keyword evidence="4" id="KW-1185">Reference proteome</keyword>
<dbReference type="EMBL" id="JAMSHJ010000006">
    <property type="protein sequence ID" value="KAI5398723.1"/>
    <property type="molecule type" value="Genomic_DNA"/>
</dbReference>
<feature type="region of interest" description="Disordered" evidence="2">
    <location>
        <begin position="90"/>
        <end position="126"/>
    </location>
</feature>
<evidence type="ECO:0000256" key="1">
    <source>
        <dbReference type="SAM" id="Coils"/>
    </source>
</evidence>
<accession>A0A9D5A8S0</accession>
<evidence type="ECO:0000256" key="2">
    <source>
        <dbReference type="SAM" id="MobiDB-lite"/>
    </source>
</evidence>
<keyword evidence="1" id="KW-0175">Coiled coil</keyword>
<sequence>MSENEAFHKVFEKEHPGYVRCMRLGVTPSQINRSTRSVSSSEENERIKEMHEEIIALKENNSKIDELMEEISLLKQRDNVRKEEIELLMQMPNSSGRHGLESSVDGRRSYESSYRIGDNGSSRRTN</sequence>
<dbReference type="Proteomes" id="UP001058974">
    <property type="component" value="Chromosome 6"/>
</dbReference>
<gene>
    <name evidence="3" type="ORF">KIW84_064193</name>
</gene>
<feature type="coiled-coil region" evidence="1">
    <location>
        <begin position="40"/>
        <end position="77"/>
    </location>
</feature>
<dbReference type="AlphaFoldDB" id="A0A9D5A8S0"/>
<name>A0A9D5A8S0_PEA</name>
<evidence type="ECO:0000313" key="3">
    <source>
        <dbReference type="EMBL" id="KAI5398723.1"/>
    </source>
</evidence>
<comment type="caution">
    <text evidence="3">The sequence shown here is derived from an EMBL/GenBank/DDBJ whole genome shotgun (WGS) entry which is preliminary data.</text>
</comment>